<dbReference type="AlphaFoldDB" id="A0AAW6RGJ1"/>
<reference evidence="2" key="1">
    <citation type="submission" date="2023-04" db="EMBL/GenBank/DDBJ databases">
        <title>Characterization and analysis of the complete genome of Gordonia rubripertincta 112, the degrader of aromatic and aliphatic compounds.</title>
        <authorList>
            <person name="Frantsuzova E."/>
            <person name="Bogun A."/>
            <person name="Delegan Y."/>
        </authorList>
    </citation>
    <scope>NUCLEOTIDE SEQUENCE</scope>
    <source>
        <strain evidence="2">112</strain>
    </source>
</reference>
<protein>
    <submittedName>
        <fullName evidence="2">Uncharacterized protein</fullName>
    </submittedName>
</protein>
<evidence type="ECO:0000313" key="2">
    <source>
        <dbReference type="EMBL" id="MDG6783470.1"/>
    </source>
</evidence>
<evidence type="ECO:0000256" key="1">
    <source>
        <dbReference type="SAM" id="MobiDB-lite"/>
    </source>
</evidence>
<feature type="region of interest" description="Disordered" evidence="1">
    <location>
        <begin position="11"/>
        <end position="30"/>
    </location>
</feature>
<dbReference type="EMBL" id="JARUXG010000023">
    <property type="protein sequence ID" value="MDG6783470.1"/>
    <property type="molecule type" value="Genomic_DNA"/>
</dbReference>
<proteinExistence type="predicted"/>
<name>A0AAW6RGJ1_GORRU</name>
<comment type="caution">
    <text evidence="2">The sequence shown here is derived from an EMBL/GenBank/DDBJ whole genome shotgun (WGS) entry which is preliminary data.</text>
</comment>
<organism evidence="2">
    <name type="scientific">Gordonia rubripertincta</name>
    <name type="common">Rhodococcus corallinus</name>
    <dbReference type="NCBI Taxonomy" id="36822"/>
    <lineage>
        <taxon>Bacteria</taxon>
        <taxon>Bacillati</taxon>
        <taxon>Actinomycetota</taxon>
        <taxon>Actinomycetes</taxon>
        <taxon>Mycobacteriales</taxon>
        <taxon>Gordoniaceae</taxon>
        <taxon>Gordonia</taxon>
    </lineage>
</organism>
<accession>A0AAW6RGJ1</accession>
<gene>
    <name evidence="2" type="ORF">QBL07_21885</name>
</gene>
<dbReference type="RefSeq" id="WP_005195373.1">
    <property type="nucleotide sequence ID" value="NZ_CP022580.1"/>
</dbReference>
<sequence>MSFVNKLIGFTGKQGRSGGQRDMPNGNSPEGVDFSTLDNCPYCLDSLQGWWCVSCDVEFVLEDDSLIERLLSAQGPRVERRCTGCDSPMKPGSEFTAAWEDGDNADAYLTCPGCGYQNPF</sequence>
<dbReference type="KEGG" id="gru:GCWB2_23440"/>